<protein>
    <recommendedName>
        <fullName evidence="6">WAT1-related protein</fullName>
    </recommendedName>
</protein>
<evidence type="ECO:0000313" key="10">
    <source>
        <dbReference type="Proteomes" id="UP000594263"/>
    </source>
</evidence>
<proteinExistence type="inferred from homology"/>
<keyword evidence="4 6" id="KW-1133">Transmembrane helix</keyword>
<evidence type="ECO:0000256" key="6">
    <source>
        <dbReference type="RuleBase" id="RU363077"/>
    </source>
</evidence>
<name>A0A7N0UMN1_KALFE</name>
<evidence type="ECO:0000256" key="5">
    <source>
        <dbReference type="ARBA" id="ARBA00023136"/>
    </source>
</evidence>
<dbReference type="Gramene" id="Kaladp0076s0243.1.v1.1">
    <property type="protein sequence ID" value="Kaladp0076s0243.1.v1.1"/>
    <property type="gene ID" value="Kaladp0076s0243.v1.1"/>
</dbReference>
<feature type="transmembrane region" description="Helical" evidence="6">
    <location>
        <begin position="210"/>
        <end position="231"/>
    </location>
</feature>
<dbReference type="AlphaFoldDB" id="A0A7N0UMN1"/>
<evidence type="ECO:0000256" key="1">
    <source>
        <dbReference type="ARBA" id="ARBA00004141"/>
    </source>
</evidence>
<dbReference type="InterPro" id="IPR000620">
    <property type="entry name" value="EamA_dom"/>
</dbReference>
<feature type="transmembrane region" description="Helical" evidence="6">
    <location>
        <begin position="37"/>
        <end position="57"/>
    </location>
</feature>
<reference evidence="9" key="1">
    <citation type="submission" date="2021-01" db="UniProtKB">
        <authorList>
            <consortium name="EnsemblPlants"/>
        </authorList>
    </citation>
    <scope>IDENTIFICATION</scope>
</reference>
<feature type="transmembrane region" description="Helical" evidence="6">
    <location>
        <begin position="246"/>
        <end position="268"/>
    </location>
</feature>
<organism evidence="9 10">
    <name type="scientific">Kalanchoe fedtschenkoi</name>
    <name type="common">Lavender scallops</name>
    <name type="synonym">South American air plant</name>
    <dbReference type="NCBI Taxonomy" id="63787"/>
    <lineage>
        <taxon>Eukaryota</taxon>
        <taxon>Viridiplantae</taxon>
        <taxon>Streptophyta</taxon>
        <taxon>Embryophyta</taxon>
        <taxon>Tracheophyta</taxon>
        <taxon>Spermatophyta</taxon>
        <taxon>Magnoliopsida</taxon>
        <taxon>eudicotyledons</taxon>
        <taxon>Gunneridae</taxon>
        <taxon>Pentapetalae</taxon>
        <taxon>Saxifragales</taxon>
        <taxon>Crassulaceae</taxon>
        <taxon>Kalanchoe</taxon>
    </lineage>
</organism>
<dbReference type="InterPro" id="IPR030184">
    <property type="entry name" value="WAT1-related"/>
</dbReference>
<dbReference type="Pfam" id="PF00892">
    <property type="entry name" value="EamA"/>
    <property type="match status" value="2"/>
</dbReference>
<evidence type="ECO:0000256" key="7">
    <source>
        <dbReference type="SAM" id="MobiDB-lite"/>
    </source>
</evidence>
<keyword evidence="5 6" id="KW-0472">Membrane</keyword>
<feature type="transmembrane region" description="Helical" evidence="6">
    <location>
        <begin position="178"/>
        <end position="198"/>
    </location>
</feature>
<keyword evidence="10" id="KW-1185">Reference proteome</keyword>
<dbReference type="Proteomes" id="UP000594263">
    <property type="component" value="Unplaced"/>
</dbReference>
<feature type="domain" description="EamA" evidence="8">
    <location>
        <begin position="35"/>
        <end position="150"/>
    </location>
</feature>
<dbReference type="OMA" id="CRTSENI"/>
<feature type="transmembrane region" description="Helical" evidence="6">
    <location>
        <begin position="69"/>
        <end position="94"/>
    </location>
</feature>
<feature type="transmembrane region" description="Helical" evidence="6">
    <location>
        <begin position="301"/>
        <end position="322"/>
    </location>
</feature>
<evidence type="ECO:0000256" key="2">
    <source>
        <dbReference type="ARBA" id="ARBA00007635"/>
    </source>
</evidence>
<dbReference type="EnsemblPlants" id="Kaladp0076s0243.1.v1.1">
    <property type="protein sequence ID" value="Kaladp0076s0243.1.v1.1"/>
    <property type="gene ID" value="Kaladp0076s0243.v1.1"/>
</dbReference>
<comment type="similarity">
    <text evidence="2 6">Belongs to the drug/metabolite transporter (DMT) superfamily. Plant drug/metabolite exporter (P-DME) (TC 2.A.7.4) family.</text>
</comment>
<evidence type="ECO:0000256" key="4">
    <source>
        <dbReference type="ARBA" id="ARBA00022989"/>
    </source>
</evidence>
<sequence length="353" mass="37783">MIMEAVIPYAAMVVVECGEIGVSTLGKASMASGTSEFVFVVYYNSLGVLIFLPYFILHRLRSKQPPMTLPFLLRCCLLGLLGICLVSVLGLAAINYSSPTLGAAMGNLIPAFTFLLAVLVGMEKLDLMQSTCQAKSIGTAVSIAGAFIVTLYKGPDIFFTSSSASENPIIRSPENSNWVIGGALLFITCIAAASWNILQAATAKQYPDTVTIVFFYCLFGTVQCAICSLVAERDPSAWVLKSNIDIIAIVFSAVFACAVRGVIITWCLKKKGPVFVALFKPLSIVIAVVSGVLFLGETFHAGSLIGATIISVGFYTVMWGIAKEKSESTDVTVNLESPDEKTPLLPRINNQRS</sequence>
<evidence type="ECO:0000259" key="8">
    <source>
        <dbReference type="Pfam" id="PF00892"/>
    </source>
</evidence>
<feature type="region of interest" description="Disordered" evidence="7">
    <location>
        <begin position="332"/>
        <end position="353"/>
    </location>
</feature>
<dbReference type="GO" id="GO:0022857">
    <property type="term" value="F:transmembrane transporter activity"/>
    <property type="evidence" value="ECO:0007669"/>
    <property type="project" value="InterPro"/>
</dbReference>
<evidence type="ECO:0000313" key="9">
    <source>
        <dbReference type="EnsemblPlants" id="Kaladp0076s0243.1.v1.1"/>
    </source>
</evidence>
<dbReference type="PANTHER" id="PTHR31218">
    <property type="entry name" value="WAT1-RELATED PROTEIN"/>
    <property type="match status" value="1"/>
</dbReference>
<evidence type="ECO:0000256" key="3">
    <source>
        <dbReference type="ARBA" id="ARBA00022692"/>
    </source>
</evidence>
<feature type="transmembrane region" description="Helical" evidence="6">
    <location>
        <begin position="134"/>
        <end position="152"/>
    </location>
</feature>
<feature type="transmembrane region" description="Helical" evidence="6">
    <location>
        <begin position="275"/>
        <end position="295"/>
    </location>
</feature>
<keyword evidence="3 6" id="KW-0812">Transmembrane</keyword>
<feature type="transmembrane region" description="Helical" evidence="6">
    <location>
        <begin position="100"/>
        <end position="122"/>
    </location>
</feature>
<accession>A0A7N0UMN1</accession>
<comment type="subcellular location">
    <subcellularLocation>
        <location evidence="1 6">Membrane</location>
        <topology evidence="1 6">Multi-pass membrane protein</topology>
    </subcellularLocation>
</comment>
<dbReference type="InterPro" id="IPR037185">
    <property type="entry name" value="EmrE-like"/>
</dbReference>
<dbReference type="SUPFAM" id="SSF103481">
    <property type="entry name" value="Multidrug resistance efflux transporter EmrE"/>
    <property type="match status" value="2"/>
</dbReference>
<dbReference type="GO" id="GO:0016020">
    <property type="term" value="C:membrane"/>
    <property type="evidence" value="ECO:0007669"/>
    <property type="project" value="UniProtKB-SubCell"/>
</dbReference>
<feature type="domain" description="EamA" evidence="8">
    <location>
        <begin position="181"/>
        <end position="318"/>
    </location>
</feature>